<evidence type="ECO:0000256" key="3">
    <source>
        <dbReference type="ARBA" id="ARBA00022801"/>
    </source>
</evidence>
<evidence type="ECO:0000256" key="4">
    <source>
        <dbReference type="ARBA" id="ARBA00022833"/>
    </source>
</evidence>
<dbReference type="SUPFAM" id="SSF56281">
    <property type="entry name" value="Metallo-hydrolase/oxidoreductase"/>
    <property type="match status" value="1"/>
</dbReference>
<comment type="cofactor">
    <cofactor evidence="1">
        <name>Zn(2+)</name>
        <dbReference type="ChEBI" id="CHEBI:29105"/>
    </cofactor>
</comment>
<name>A0A7W8M638_9FIRM</name>
<evidence type="ECO:0000256" key="2">
    <source>
        <dbReference type="ARBA" id="ARBA00022723"/>
    </source>
</evidence>
<dbReference type="Gene3D" id="3.60.15.10">
    <property type="entry name" value="Ribonuclease Z/Hydroxyacylglutathione hydrolase-like"/>
    <property type="match status" value="1"/>
</dbReference>
<dbReference type="RefSeq" id="WP_183774859.1">
    <property type="nucleotide sequence ID" value="NZ_JACHFW010000009.1"/>
</dbReference>
<keyword evidence="3 6" id="KW-0378">Hydrolase</keyword>
<dbReference type="Proteomes" id="UP000543642">
    <property type="component" value="Unassembled WGS sequence"/>
</dbReference>
<dbReference type="InterPro" id="IPR036866">
    <property type="entry name" value="RibonucZ/Hydroxyglut_hydro"/>
</dbReference>
<protein>
    <submittedName>
        <fullName evidence="6">Glyoxylase-like metal-dependent hydrolase (Beta-lactamase superfamily II)</fullName>
    </submittedName>
</protein>
<keyword evidence="2" id="KW-0479">Metal-binding</keyword>
<dbReference type="GO" id="GO:0046872">
    <property type="term" value="F:metal ion binding"/>
    <property type="evidence" value="ECO:0007669"/>
    <property type="project" value="UniProtKB-KW"/>
</dbReference>
<dbReference type="GO" id="GO:0016787">
    <property type="term" value="F:hydrolase activity"/>
    <property type="evidence" value="ECO:0007669"/>
    <property type="project" value="UniProtKB-KW"/>
</dbReference>
<dbReference type="InterPro" id="IPR001279">
    <property type="entry name" value="Metallo-B-lactamas"/>
</dbReference>
<sequence>MSFHIESVVLGMVGTNCYLLINDGTKETVIFDPGDEGERVAAYLSRENLKPAAILLTHGHFDHIMGVEALCAAFDLPVYIHEEEAGVMEDPALNACGMIGANVKVKADHLVKDGEVLNLAGADIRVLFTPGHTRGGVSYYVEEIKAVFCGDTLFEGSVGRTDLPTGSMSVLIRSIKEKLFTLPDDVQVLPGHGGATTIGWEKKNNPFVC</sequence>
<evidence type="ECO:0000313" key="7">
    <source>
        <dbReference type="Proteomes" id="UP000543642"/>
    </source>
</evidence>
<dbReference type="EMBL" id="JACHFW010000009">
    <property type="protein sequence ID" value="MBB5265192.1"/>
    <property type="molecule type" value="Genomic_DNA"/>
</dbReference>
<evidence type="ECO:0000256" key="1">
    <source>
        <dbReference type="ARBA" id="ARBA00001947"/>
    </source>
</evidence>
<proteinExistence type="predicted"/>
<dbReference type="PANTHER" id="PTHR46233">
    <property type="entry name" value="HYDROXYACYLGLUTATHIONE HYDROLASE GLOC"/>
    <property type="match status" value="1"/>
</dbReference>
<reference evidence="6 7" key="1">
    <citation type="submission" date="2020-08" db="EMBL/GenBank/DDBJ databases">
        <title>Genomic Encyclopedia of Type Strains, Phase IV (KMG-IV): sequencing the most valuable type-strain genomes for metagenomic binning, comparative biology and taxonomic classification.</title>
        <authorList>
            <person name="Goeker M."/>
        </authorList>
    </citation>
    <scope>NUCLEOTIDE SEQUENCE [LARGE SCALE GENOMIC DNA]</scope>
    <source>
        <strain evidence="6 7">DSM 106146</strain>
    </source>
</reference>
<evidence type="ECO:0000313" key="6">
    <source>
        <dbReference type="EMBL" id="MBB5265192.1"/>
    </source>
</evidence>
<dbReference type="AlphaFoldDB" id="A0A7W8M638"/>
<keyword evidence="7" id="KW-1185">Reference proteome</keyword>
<keyword evidence="4" id="KW-0862">Zinc</keyword>
<dbReference type="InterPro" id="IPR051453">
    <property type="entry name" value="MBL_Glyoxalase_II"/>
</dbReference>
<comment type="caution">
    <text evidence="6">The sequence shown here is derived from an EMBL/GenBank/DDBJ whole genome shotgun (WGS) entry which is preliminary data.</text>
</comment>
<gene>
    <name evidence="6" type="ORF">HNP82_002331</name>
</gene>
<organism evidence="6 7">
    <name type="scientific">Catenibacillus scindens</name>
    <dbReference type="NCBI Taxonomy" id="673271"/>
    <lineage>
        <taxon>Bacteria</taxon>
        <taxon>Bacillati</taxon>
        <taxon>Bacillota</taxon>
        <taxon>Clostridia</taxon>
        <taxon>Lachnospirales</taxon>
        <taxon>Lachnospiraceae</taxon>
        <taxon>Catenibacillus</taxon>
    </lineage>
</organism>
<feature type="domain" description="Metallo-beta-lactamase" evidence="5">
    <location>
        <begin position="14"/>
        <end position="192"/>
    </location>
</feature>
<dbReference type="Pfam" id="PF00753">
    <property type="entry name" value="Lactamase_B"/>
    <property type="match status" value="1"/>
</dbReference>
<evidence type="ECO:0000259" key="5">
    <source>
        <dbReference type="SMART" id="SM00849"/>
    </source>
</evidence>
<dbReference type="CDD" id="cd06262">
    <property type="entry name" value="metallo-hydrolase-like_MBL-fold"/>
    <property type="match status" value="1"/>
</dbReference>
<dbReference type="SMART" id="SM00849">
    <property type="entry name" value="Lactamase_B"/>
    <property type="match status" value="1"/>
</dbReference>
<dbReference type="PANTHER" id="PTHR46233:SF3">
    <property type="entry name" value="HYDROXYACYLGLUTATHIONE HYDROLASE GLOC"/>
    <property type="match status" value="1"/>
</dbReference>
<accession>A0A7W8M638</accession>